<dbReference type="AlphaFoldDB" id="A0AAW4ZB94"/>
<sequence>MDTLNLHSHFDNLLYIGRSVLNGTSSHIQKLFFKKEMCIYEYLYKEETSKGIEIKIDDVVLVCAFDNDNCNKSILYFNDMANIAHYINYCNSNFEYNKELNGWIISDSYLALFIPEDDYEKRFAFVQTLL</sequence>
<evidence type="ECO:0000313" key="2">
    <source>
        <dbReference type="Proteomes" id="UP001200544"/>
    </source>
</evidence>
<protein>
    <submittedName>
        <fullName evidence="1">Uncharacterized protein</fullName>
    </submittedName>
</protein>
<gene>
    <name evidence="1" type="ORF">K0H07_19230</name>
</gene>
<dbReference type="Proteomes" id="UP001200544">
    <property type="component" value="Unassembled WGS sequence"/>
</dbReference>
<organism evidence="1 2">
    <name type="scientific">Bacteroides thetaiotaomicron</name>
    <dbReference type="NCBI Taxonomy" id="818"/>
    <lineage>
        <taxon>Bacteria</taxon>
        <taxon>Pseudomonadati</taxon>
        <taxon>Bacteroidota</taxon>
        <taxon>Bacteroidia</taxon>
        <taxon>Bacteroidales</taxon>
        <taxon>Bacteroidaceae</taxon>
        <taxon>Bacteroides</taxon>
    </lineage>
</organism>
<reference evidence="1" key="1">
    <citation type="submission" date="2021-07" db="EMBL/GenBank/DDBJ databases">
        <title>Comparative genomics of Bacteroides fragilis group isolates reveals species-dependent resistance mechanisms and validates clinical tools for resistance prediction.</title>
        <authorList>
            <person name="Wallace M.J."/>
            <person name="Jean S."/>
            <person name="Wallace M.A."/>
            <person name="Carey-Ann B.D."/>
            <person name="Dantas G."/>
        </authorList>
    </citation>
    <scope>NUCLEOTIDE SEQUENCE</scope>
    <source>
        <strain evidence="1">BJH_160</strain>
    </source>
</reference>
<dbReference type="EMBL" id="JAHYQA010000012">
    <property type="protein sequence ID" value="MCE9239282.1"/>
    <property type="molecule type" value="Genomic_DNA"/>
</dbReference>
<proteinExistence type="predicted"/>
<evidence type="ECO:0000313" key="1">
    <source>
        <dbReference type="EMBL" id="MCE9239282.1"/>
    </source>
</evidence>
<comment type="caution">
    <text evidence="1">The sequence shown here is derived from an EMBL/GenBank/DDBJ whole genome shotgun (WGS) entry which is preliminary data.</text>
</comment>
<name>A0AAW4ZB94_BACT4</name>
<dbReference type="RefSeq" id="WP_195741137.1">
    <property type="nucleotide sequence ID" value="NZ_JADMRY010000018.1"/>
</dbReference>
<accession>A0AAW4ZB94</accession>